<dbReference type="EMBL" id="GILB01013141">
    <property type="protein sequence ID" value="NUU93474.1"/>
    <property type="molecule type" value="Transcribed_RNA"/>
</dbReference>
<sequence length="125" mass="14265">MTQSSTLHQWLLPQQFMLHSGPYTGSLIGAKLGTLHRLFKGTAKGFFFFLNLRKPHHLESIFYGSRSQALYHHAMSLGNSLTRDCVWLVEKLHKMPWKHKLKVIHGLYSVPTRDRVSLLLPVGSG</sequence>
<dbReference type="AlphaFoldDB" id="A0A6M2F812"/>
<proteinExistence type="predicted"/>
<accession>A0A6M2F812</accession>
<name>A0A6M2F812_9ROSI</name>
<evidence type="ECO:0000313" key="1">
    <source>
        <dbReference type="EMBL" id="NUU93474.1"/>
    </source>
</evidence>
<reference evidence="1" key="1">
    <citation type="submission" date="2020-03" db="EMBL/GenBank/DDBJ databases">
        <authorList>
            <person name="Zhang R."/>
        </authorList>
    </citation>
    <scope>NUCLEOTIDE SEQUENCE</scope>
</reference>
<organism evidence="1">
    <name type="scientific">Populus davidiana</name>
    <dbReference type="NCBI Taxonomy" id="266767"/>
    <lineage>
        <taxon>Eukaryota</taxon>
        <taxon>Viridiplantae</taxon>
        <taxon>Streptophyta</taxon>
        <taxon>Embryophyta</taxon>
        <taxon>Tracheophyta</taxon>
        <taxon>Spermatophyta</taxon>
        <taxon>Magnoliopsida</taxon>
        <taxon>eudicotyledons</taxon>
        <taxon>Gunneridae</taxon>
        <taxon>Pentapetalae</taxon>
        <taxon>rosids</taxon>
        <taxon>fabids</taxon>
        <taxon>Malpighiales</taxon>
        <taxon>Salicaceae</taxon>
        <taxon>Saliceae</taxon>
        <taxon>Populus</taxon>
    </lineage>
</organism>
<protein>
    <submittedName>
        <fullName evidence="1">Uncharacterized protein</fullName>
    </submittedName>
</protein>